<dbReference type="AlphaFoldDB" id="A0A8S9MI91"/>
<gene>
    <name evidence="1" type="ORF">F2Q68_00039238</name>
</gene>
<sequence>MDDLEENGDFGVSWRLLSAELHKRVRCLATDGDLSTVRLSPYFDTRYIFELAFQLHRFEVNQHPITEVIPVLLKSGQSASREEAVEEMKDCRSTVHPWCRSTVIPEYRPSLFRYQFKPRSHHKLPEFSTVTPIETRQETVRVRPERGRLAIGRVGCGASNSPSGGLDVAYPIFLMAARTTLVWLLRCFGIICSRD</sequence>
<evidence type="ECO:0000313" key="1">
    <source>
        <dbReference type="EMBL" id="KAF2618692.1"/>
    </source>
</evidence>
<protein>
    <submittedName>
        <fullName evidence="1">Uncharacterized protein</fullName>
    </submittedName>
</protein>
<reference evidence="1" key="1">
    <citation type="submission" date="2019-12" db="EMBL/GenBank/DDBJ databases">
        <title>Genome sequencing and annotation of Brassica cretica.</title>
        <authorList>
            <person name="Studholme D.J."/>
            <person name="Sarris P.F."/>
        </authorList>
    </citation>
    <scope>NUCLEOTIDE SEQUENCE</scope>
    <source>
        <strain evidence="1">PFS-001/15</strain>
        <tissue evidence="1">Leaf</tissue>
    </source>
</reference>
<organism evidence="1 2">
    <name type="scientific">Brassica cretica</name>
    <name type="common">Mustard</name>
    <dbReference type="NCBI Taxonomy" id="69181"/>
    <lineage>
        <taxon>Eukaryota</taxon>
        <taxon>Viridiplantae</taxon>
        <taxon>Streptophyta</taxon>
        <taxon>Embryophyta</taxon>
        <taxon>Tracheophyta</taxon>
        <taxon>Spermatophyta</taxon>
        <taxon>Magnoliopsida</taxon>
        <taxon>eudicotyledons</taxon>
        <taxon>Gunneridae</taxon>
        <taxon>Pentapetalae</taxon>
        <taxon>rosids</taxon>
        <taxon>malvids</taxon>
        <taxon>Brassicales</taxon>
        <taxon>Brassicaceae</taxon>
        <taxon>Brassiceae</taxon>
        <taxon>Brassica</taxon>
    </lineage>
</organism>
<dbReference type="EMBL" id="QGKW02000007">
    <property type="protein sequence ID" value="KAF2618692.1"/>
    <property type="molecule type" value="Genomic_DNA"/>
</dbReference>
<dbReference type="Proteomes" id="UP000712281">
    <property type="component" value="Unassembled WGS sequence"/>
</dbReference>
<accession>A0A8S9MI91</accession>
<comment type="caution">
    <text evidence="1">The sequence shown here is derived from an EMBL/GenBank/DDBJ whole genome shotgun (WGS) entry which is preliminary data.</text>
</comment>
<name>A0A8S9MI91_BRACR</name>
<evidence type="ECO:0000313" key="2">
    <source>
        <dbReference type="Proteomes" id="UP000712281"/>
    </source>
</evidence>
<proteinExistence type="predicted"/>